<organism evidence="1 2">
    <name type="scientific">Yoonia rhodophyticola</name>
    <dbReference type="NCBI Taxonomy" id="3137370"/>
    <lineage>
        <taxon>Bacteria</taxon>
        <taxon>Pseudomonadati</taxon>
        <taxon>Pseudomonadota</taxon>
        <taxon>Alphaproteobacteria</taxon>
        <taxon>Rhodobacterales</taxon>
        <taxon>Paracoccaceae</taxon>
        <taxon>Yoonia</taxon>
    </lineage>
</organism>
<proteinExistence type="predicted"/>
<dbReference type="AlphaFoldDB" id="A0AAN0MIU9"/>
<evidence type="ECO:0000313" key="2">
    <source>
        <dbReference type="Proteomes" id="UP001470809"/>
    </source>
</evidence>
<dbReference type="RefSeq" id="WP_342075259.1">
    <property type="nucleotide sequence ID" value="NZ_CP151767.2"/>
</dbReference>
<keyword evidence="2" id="KW-1185">Reference proteome</keyword>
<reference evidence="1 2" key="2">
    <citation type="submission" date="2024-08" db="EMBL/GenBank/DDBJ databases">
        <title>Phylogenomic analyses of a clade within the roseobacter group suggest taxonomic reassignments of species of the genera Aestuariivita, Citreicella, Loktanella, Nautella, Pelagibaca, Ruegeria, Thalassobius, Thiobacimonas and Tropicibacter, and the proposal o.</title>
        <authorList>
            <person name="Jeon C.O."/>
        </authorList>
    </citation>
    <scope>NUCLEOTIDE SEQUENCE [LARGE SCALE GENOMIC DNA]</scope>
    <source>
        <strain evidence="1 2">SS1-5</strain>
    </source>
</reference>
<dbReference type="PROSITE" id="PS51257">
    <property type="entry name" value="PROKAR_LIPOPROTEIN"/>
    <property type="match status" value="1"/>
</dbReference>
<name>A0AAN0MIU9_9RHOB</name>
<sequence length="110" mass="11391">MMRKLPLVAFGVVAACTVPDLRPLPAPPPAPPVIQPAPVPIENPQSAKQRFLRAAAANGCEVNAQTTPTILASATLSQDDLARVLQDLRNEGGVDLVPGQGFRVTSGACA</sequence>
<reference evidence="2" key="1">
    <citation type="submission" date="2024-04" db="EMBL/GenBank/DDBJ databases">
        <title>Phylogenomic analyses of a clade within the roseobacter group suggest taxonomic reassignments of species of the genera Aestuariivita, Citreicella, Loktanella, Nautella, Pelagibaca, Ruegeria, Thalassobius, Thiobacimonas and Tropicibacter, and the proposal o.</title>
        <authorList>
            <person name="Jeon C.O."/>
        </authorList>
    </citation>
    <scope>NUCLEOTIDE SEQUENCE [LARGE SCALE GENOMIC DNA]</scope>
    <source>
        <strain evidence="2">SS1-5</strain>
    </source>
</reference>
<dbReference type="EMBL" id="CP151767">
    <property type="protein sequence ID" value="WZU65928.1"/>
    <property type="molecule type" value="Genomic_DNA"/>
</dbReference>
<accession>A0AAN0MIU9</accession>
<dbReference type="KEGG" id="yrh:AABB31_12570"/>
<protein>
    <submittedName>
        <fullName evidence="1">Uncharacterized protein</fullName>
    </submittedName>
</protein>
<dbReference type="Proteomes" id="UP001470809">
    <property type="component" value="Chromosome"/>
</dbReference>
<evidence type="ECO:0000313" key="1">
    <source>
        <dbReference type="EMBL" id="WZU65928.1"/>
    </source>
</evidence>
<gene>
    <name evidence="1" type="ORF">AABB31_12570</name>
</gene>